<dbReference type="PANTHER" id="PTHR11963">
    <property type="entry name" value="LEUCINE AMINOPEPTIDASE-RELATED"/>
    <property type="match status" value="1"/>
</dbReference>
<evidence type="ECO:0000259" key="9">
    <source>
        <dbReference type="PROSITE" id="PS00631"/>
    </source>
</evidence>
<dbReference type="InterPro" id="IPR000819">
    <property type="entry name" value="Peptidase_M17_C"/>
</dbReference>
<comment type="similarity">
    <text evidence="1">Belongs to the peptidase M17 family.</text>
</comment>
<gene>
    <name evidence="10" type="ORF">HGO97_008760</name>
</gene>
<keyword evidence="2 10" id="KW-0031">Aminopeptidase</keyword>
<name>A0ABS6D341_9FIRM</name>
<evidence type="ECO:0000313" key="10">
    <source>
        <dbReference type="EMBL" id="MBU3875903.1"/>
    </source>
</evidence>
<dbReference type="GO" id="GO:0004177">
    <property type="term" value="F:aminopeptidase activity"/>
    <property type="evidence" value="ECO:0007669"/>
    <property type="project" value="UniProtKB-KW"/>
</dbReference>
<dbReference type="EMBL" id="JABACJ020000006">
    <property type="protein sequence ID" value="MBU3875903.1"/>
    <property type="molecule type" value="Genomic_DNA"/>
</dbReference>
<dbReference type="Pfam" id="PF00883">
    <property type="entry name" value="Peptidase_M17"/>
    <property type="match status" value="1"/>
</dbReference>
<comment type="function">
    <text evidence="6">Presumably involved in the processing and regular turnover of intracellular proteins. Catalyzes the removal of unsubstituted N-terminal amino acids from various peptides.</text>
</comment>
<dbReference type="PANTHER" id="PTHR11963:SF23">
    <property type="entry name" value="CYTOSOL AMINOPEPTIDASE"/>
    <property type="match status" value="1"/>
</dbReference>
<dbReference type="Proteomes" id="UP000723714">
    <property type="component" value="Unassembled WGS sequence"/>
</dbReference>
<dbReference type="CDD" id="cd00433">
    <property type="entry name" value="Peptidase_M17"/>
    <property type="match status" value="1"/>
</dbReference>
<evidence type="ECO:0000256" key="3">
    <source>
        <dbReference type="ARBA" id="ARBA00022670"/>
    </source>
</evidence>
<keyword evidence="3" id="KW-0645">Protease</keyword>
<feature type="domain" description="Cytosol aminopeptidase" evidence="9">
    <location>
        <begin position="325"/>
        <end position="332"/>
    </location>
</feature>
<sequence>MRIRISSGTDIKTGILFFTKAAASKLYDGEGGVFQGEYLQTLPRLSLGGKQECCVGLGEKALTKREVMEAAACGTAFMREHKISRFYVDVTGLKGMLTEEKFTCLIQGICLGGYEQPNFGAEKRYEVEAILTGDLEEVTGLTKEHLEVLLSQGQHMAQAISFARDMVNYPGNLLRPADFAEAIRMQMEDLDVEVEIFQQNQLEEMEMGGLLTVGSGSAYPPCMVVLRYRGAKAEKKSETLGLIGKGVTCDTGGYCLKPSGSMAGIRGDMAGGAAVAGCIYALAADRVEVNVTGVIPICENRISPGSYLPGDVITMYNKTRVEICNTDAEGRLILGDAVAYAVEREGVEQVVDIATLTGAVVNLFGFSIGGVLCDSDELYTRFEEAKDRSTEQYARIPYFAEHEEMLKSGCADIKNLGPDYCGTITAGLFIRRFAKERPWLHMDIAGTAWVDGPIWKFQSKGATGAGVSTLYELCKGKEK</sequence>
<proteinExistence type="inferred from homology"/>
<evidence type="ECO:0000256" key="1">
    <source>
        <dbReference type="ARBA" id="ARBA00009528"/>
    </source>
</evidence>
<evidence type="ECO:0000256" key="2">
    <source>
        <dbReference type="ARBA" id="ARBA00022438"/>
    </source>
</evidence>
<dbReference type="InterPro" id="IPR011356">
    <property type="entry name" value="Leucine_aapep/pepB"/>
</dbReference>
<evidence type="ECO:0000256" key="8">
    <source>
        <dbReference type="ARBA" id="ARBA00050061"/>
    </source>
</evidence>
<keyword evidence="4" id="KW-0378">Hydrolase</keyword>
<evidence type="ECO:0000256" key="5">
    <source>
        <dbReference type="ARBA" id="ARBA00033172"/>
    </source>
</evidence>
<comment type="caution">
    <text evidence="10">The sequence shown here is derived from an EMBL/GenBank/DDBJ whole genome shotgun (WGS) entry which is preliminary data.</text>
</comment>
<reference evidence="10 11" key="1">
    <citation type="submission" date="2021-06" db="EMBL/GenBank/DDBJ databases">
        <title>Faecalicatena sp. nov. isolated from porcine feces.</title>
        <authorList>
            <person name="Oh B.S."/>
            <person name="Lee J.H."/>
        </authorList>
    </citation>
    <scope>NUCLEOTIDE SEQUENCE [LARGE SCALE GENOMIC DNA]</scope>
    <source>
        <strain evidence="10 11">AGMB00832</strain>
    </source>
</reference>
<evidence type="ECO:0000256" key="6">
    <source>
        <dbReference type="ARBA" id="ARBA00049972"/>
    </source>
</evidence>
<evidence type="ECO:0000256" key="4">
    <source>
        <dbReference type="ARBA" id="ARBA00022801"/>
    </source>
</evidence>
<evidence type="ECO:0000313" key="11">
    <source>
        <dbReference type="Proteomes" id="UP000723714"/>
    </source>
</evidence>
<evidence type="ECO:0000256" key="7">
    <source>
        <dbReference type="ARBA" id="ARBA00050021"/>
    </source>
</evidence>
<organism evidence="10 11">
    <name type="scientific">Faecalicatena faecalis</name>
    <dbReference type="NCBI Taxonomy" id="2726362"/>
    <lineage>
        <taxon>Bacteria</taxon>
        <taxon>Bacillati</taxon>
        <taxon>Bacillota</taxon>
        <taxon>Clostridia</taxon>
        <taxon>Lachnospirales</taxon>
        <taxon>Lachnospiraceae</taxon>
        <taxon>Faecalicatena</taxon>
    </lineage>
</organism>
<protein>
    <recommendedName>
        <fullName evidence="7">Probable cytosol aminopeptidase</fullName>
    </recommendedName>
    <alternativeName>
        <fullName evidence="8">Leucine aminopeptidase</fullName>
    </alternativeName>
    <alternativeName>
        <fullName evidence="5">Leucyl aminopeptidase</fullName>
    </alternativeName>
</protein>
<keyword evidence="11" id="KW-1185">Reference proteome</keyword>
<accession>A0ABS6D341</accession>
<dbReference type="PROSITE" id="PS00631">
    <property type="entry name" value="CYTOSOL_AP"/>
    <property type="match status" value="1"/>
</dbReference>
<dbReference type="RefSeq" id="WP_216240923.1">
    <property type="nucleotide sequence ID" value="NZ_JABACJ020000006.1"/>
</dbReference>